<dbReference type="Proteomes" id="UP000216339">
    <property type="component" value="Unassembled WGS sequence"/>
</dbReference>
<dbReference type="InterPro" id="IPR036291">
    <property type="entry name" value="NAD(P)-bd_dom_sf"/>
</dbReference>
<comment type="caution">
    <text evidence="3">The sequence shown here is derived from an EMBL/GenBank/DDBJ whole genome shotgun (WGS) entry which is preliminary data.</text>
</comment>
<gene>
    <name evidence="3" type="ORF">BSZ37_14590</name>
</gene>
<dbReference type="InterPro" id="IPR051450">
    <property type="entry name" value="Gfo/Idh/MocA_Oxidoreductases"/>
</dbReference>
<dbReference type="Gene3D" id="3.40.50.720">
    <property type="entry name" value="NAD(P)-binding Rossmann-like Domain"/>
    <property type="match status" value="1"/>
</dbReference>
<dbReference type="RefSeq" id="WP_095511249.1">
    <property type="nucleotide sequence ID" value="NZ_MQWD01000001.1"/>
</dbReference>
<feature type="domain" description="GFO/IDH/MocA-like oxidoreductase" evidence="2">
    <location>
        <begin position="137"/>
        <end position="243"/>
    </location>
</feature>
<dbReference type="SUPFAM" id="SSF55347">
    <property type="entry name" value="Glyceraldehyde-3-phosphate dehydrogenase-like, C-terminal domain"/>
    <property type="match status" value="1"/>
</dbReference>
<evidence type="ECO:0000313" key="3">
    <source>
        <dbReference type="EMBL" id="PAP77582.1"/>
    </source>
</evidence>
<dbReference type="GO" id="GO:0000166">
    <property type="term" value="F:nucleotide binding"/>
    <property type="evidence" value="ECO:0007669"/>
    <property type="project" value="InterPro"/>
</dbReference>
<evidence type="ECO:0008006" key="5">
    <source>
        <dbReference type="Google" id="ProtNLM"/>
    </source>
</evidence>
<sequence length="342" mass="36986">MSSFAFTDAVRVGQIGVGRWGRNLLRNFAALDAAEVVAVCDPSDPALAEAARLAPGARAVPNALGVLGDDTVEAVVVATETPLHVEMAEAALRAGKHVFVEKPLAQTVDEAERLVRLAEEHDRRLMVGHLLRYHPAFRHVEEIAAEGALGDIRYLYSVRVNLGVVRQQENAFDSLAPHDLAVARAFLGDAVAVTAQGRAILQEGIEDVVFATVEHAGGALAHLHCSWLDPHKVRRTTWVGSRQMAVVDDMEPAEKVRVYDKGVDTVEGATDLAGALAVRTGDIAVPRIPAAEPLRLECQEFVDAIRENRPPRTDGVDGLEVVRVLEAAKTSLREGRRVEIAR</sequence>
<evidence type="ECO:0000259" key="2">
    <source>
        <dbReference type="Pfam" id="PF22725"/>
    </source>
</evidence>
<dbReference type="InterPro" id="IPR000683">
    <property type="entry name" value="Gfo/Idh/MocA-like_OxRdtase_N"/>
</dbReference>
<dbReference type="Gene3D" id="3.30.360.10">
    <property type="entry name" value="Dihydrodipicolinate Reductase, domain 2"/>
    <property type="match status" value="1"/>
</dbReference>
<protein>
    <recommendedName>
        <fullName evidence="5">Oxidoreductase</fullName>
    </recommendedName>
</protein>
<name>A0A271J258_9BACT</name>
<reference evidence="3 4" key="1">
    <citation type="submission" date="2016-11" db="EMBL/GenBank/DDBJ databases">
        <title>Study of marine rhodopsin-containing bacteria.</title>
        <authorList>
            <person name="Yoshizawa S."/>
            <person name="Kumagai Y."/>
            <person name="Kogure K."/>
        </authorList>
    </citation>
    <scope>NUCLEOTIDE SEQUENCE [LARGE SCALE GENOMIC DNA]</scope>
    <source>
        <strain evidence="3 4">SAORIC-28</strain>
    </source>
</reference>
<accession>A0A271J258</accession>
<organism evidence="3 4">
    <name type="scientific">Rubrivirga marina</name>
    <dbReference type="NCBI Taxonomy" id="1196024"/>
    <lineage>
        <taxon>Bacteria</taxon>
        <taxon>Pseudomonadati</taxon>
        <taxon>Rhodothermota</taxon>
        <taxon>Rhodothermia</taxon>
        <taxon>Rhodothermales</taxon>
        <taxon>Rubricoccaceae</taxon>
        <taxon>Rubrivirga</taxon>
    </lineage>
</organism>
<dbReference type="PANTHER" id="PTHR43377:SF6">
    <property type="entry name" value="GFO_IDH_MOCA-LIKE OXIDOREDUCTASE N-TERMINAL DOMAIN-CONTAINING PROTEIN"/>
    <property type="match status" value="1"/>
</dbReference>
<dbReference type="AlphaFoldDB" id="A0A271J258"/>
<dbReference type="Pfam" id="PF22725">
    <property type="entry name" value="GFO_IDH_MocA_C3"/>
    <property type="match status" value="1"/>
</dbReference>
<dbReference type="Pfam" id="PF01408">
    <property type="entry name" value="GFO_IDH_MocA"/>
    <property type="match status" value="1"/>
</dbReference>
<dbReference type="PANTHER" id="PTHR43377">
    <property type="entry name" value="BILIVERDIN REDUCTASE A"/>
    <property type="match status" value="1"/>
</dbReference>
<proteinExistence type="predicted"/>
<keyword evidence="4" id="KW-1185">Reference proteome</keyword>
<feature type="domain" description="Gfo/Idh/MocA-like oxidoreductase N-terminal" evidence="1">
    <location>
        <begin position="10"/>
        <end position="129"/>
    </location>
</feature>
<evidence type="ECO:0000313" key="4">
    <source>
        <dbReference type="Proteomes" id="UP000216339"/>
    </source>
</evidence>
<dbReference type="OrthoDB" id="9795543at2"/>
<dbReference type="SUPFAM" id="SSF51735">
    <property type="entry name" value="NAD(P)-binding Rossmann-fold domains"/>
    <property type="match status" value="1"/>
</dbReference>
<evidence type="ECO:0000259" key="1">
    <source>
        <dbReference type="Pfam" id="PF01408"/>
    </source>
</evidence>
<dbReference type="EMBL" id="MQWD01000001">
    <property type="protein sequence ID" value="PAP77582.1"/>
    <property type="molecule type" value="Genomic_DNA"/>
</dbReference>
<dbReference type="InterPro" id="IPR055170">
    <property type="entry name" value="GFO_IDH_MocA-like_dom"/>
</dbReference>